<dbReference type="AlphaFoldDB" id="A0A4S2FUY0"/>
<dbReference type="RefSeq" id="WP_135950243.1">
    <property type="nucleotide sequence ID" value="NZ_CAOOJZ010000001.1"/>
</dbReference>
<protein>
    <submittedName>
        <fullName evidence="1">Uncharacterized protein</fullName>
    </submittedName>
</protein>
<reference evidence="1 2" key="1">
    <citation type="submission" date="2019-04" db="EMBL/GenBank/DDBJ databases">
        <title>Microbes associate with the intestines of laboratory mice.</title>
        <authorList>
            <person name="Navarre W."/>
            <person name="Wong E."/>
            <person name="Huang K."/>
            <person name="Tropini C."/>
            <person name="Ng K."/>
            <person name="Yu B."/>
        </authorList>
    </citation>
    <scope>NUCLEOTIDE SEQUENCE [LARGE SCALE GENOMIC DNA]</scope>
    <source>
        <strain evidence="1 2">NM22_B1</strain>
    </source>
</reference>
<name>A0A4S2FUY0_9BACT</name>
<sequence>MAQNFYSTPLINDFDAIKGDTNSPDTLSTEIKHGIQSPLLSTAQHFYKEVKPHYNLREPKGDKPTMIHFVCFINKKQVRISTGYKVYPKQWNKIQAITSRLLSGLDNTNNIILNNKIDEMNIRFTEYINYICNNNTELNSNILKQYIIKRIDLMKLVVFNIQLSHGMKIEKGTLHFIVEVPANHLPFDSIYSKSRLKNCLLARGIDISGHESILTSAYFD</sequence>
<evidence type="ECO:0000313" key="2">
    <source>
        <dbReference type="Proteomes" id="UP000310760"/>
    </source>
</evidence>
<evidence type="ECO:0000313" key="1">
    <source>
        <dbReference type="EMBL" id="TGY73150.1"/>
    </source>
</evidence>
<gene>
    <name evidence="1" type="ORF">E5339_01005</name>
</gene>
<proteinExistence type="predicted"/>
<dbReference type="EMBL" id="SRYJ01000002">
    <property type="protein sequence ID" value="TGY73150.1"/>
    <property type="molecule type" value="Genomic_DNA"/>
</dbReference>
<accession>A0A4S2FUY0</accession>
<organism evidence="1 2">
    <name type="scientific">Phocaeicola sartorii</name>
    <dbReference type="NCBI Taxonomy" id="671267"/>
    <lineage>
        <taxon>Bacteria</taxon>
        <taxon>Pseudomonadati</taxon>
        <taxon>Bacteroidota</taxon>
        <taxon>Bacteroidia</taxon>
        <taxon>Bacteroidales</taxon>
        <taxon>Bacteroidaceae</taxon>
        <taxon>Phocaeicola</taxon>
    </lineage>
</organism>
<dbReference type="Proteomes" id="UP000310760">
    <property type="component" value="Unassembled WGS sequence"/>
</dbReference>
<comment type="caution">
    <text evidence="1">The sequence shown here is derived from an EMBL/GenBank/DDBJ whole genome shotgun (WGS) entry which is preliminary data.</text>
</comment>